<dbReference type="STRING" id="1193518.BN13_20017"/>
<dbReference type="GO" id="GO:0016810">
    <property type="term" value="F:hydrolase activity, acting on carbon-nitrogen (but not peptide) bonds"/>
    <property type="evidence" value="ECO:0007669"/>
    <property type="project" value="InterPro"/>
</dbReference>
<dbReference type="Proteomes" id="UP000035720">
    <property type="component" value="Unassembled WGS sequence"/>
</dbReference>
<comment type="caution">
    <text evidence="3">The sequence shown here is derived from an EMBL/GenBank/DDBJ whole genome shotgun (WGS) entry which is preliminary data.</text>
</comment>
<dbReference type="PANTHER" id="PTHR43794">
    <property type="entry name" value="AMINOHYDROLASE SSNA-RELATED"/>
    <property type="match status" value="1"/>
</dbReference>
<dbReference type="PANTHER" id="PTHR43794:SF11">
    <property type="entry name" value="AMIDOHYDROLASE-RELATED DOMAIN-CONTAINING PROTEIN"/>
    <property type="match status" value="1"/>
</dbReference>
<dbReference type="InterPro" id="IPR011059">
    <property type="entry name" value="Metal-dep_hydrolase_composite"/>
</dbReference>
<feature type="domain" description="Amidohydrolase-related" evidence="2">
    <location>
        <begin position="50"/>
        <end position="415"/>
    </location>
</feature>
<dbReference type="InterPro" id="IPR032466">
    <property type="entry name" value="Metal_Hydrolase"/>
</dbReference>
<dbReference type="Gene3D" id="2.30.40.10">
    <property type="entry name" value="Urease, subunit C, domain 1"/>
    <property type="match status" value="1"/>
</dbReference>
<dbReference type="EMBL" id="CAJC01000112">
    <property type="protein sequence ID" value="CCI52695.1"/>
    <property type="molecule type" value="Genomic_DNA"/>
</dbReference>
<sequence>MTSTNYWVSSAILPTGLANRVRLMTTDGVITDVTSRTNSEPGDIRIDGVALPGFANAHSHAFHRALRGRTHGGRGDFWTWRETMYAVAGTLDPDSYRVLAQAVFAEMVAAGFTVVGEFHYLHHDLQGKPYADPNAMSQALVDAAVAAGIRLTLLDTCYLAGGLSGSGHLDLDPVQRRFTDGDVPRWIERVSQLPDGPTTRIGAAVHSVRAVPRHALSDFASVVGARPVHAHVSEQLAENAAAMIYYSATPTTLFSEAGLLGPNFTAVHATHVDADDIQRLARADAMACFCPTTERDLADGIGPARALADAGVTLCLGSDQHAMIDPFEELRGLEMHERLLTGERGRFTMDDLGRAASAAGYRSLGWPNGGSLGAGSLADFIVVQRDSPRTAGCRPNQIAYAATSADILAAVVGGDQIVSDGKHRLGDVGLLLAEAFAGLRH</sequence>
<dbReference type="OrthoDB" id="3204583at2"/>
<keyword evidence="4" id="KW-1185">Reference proteome</keyword>
<protein>
    <submittedName>
        <fullName evidence="3">Atrazine chlorohydrolase</fullName>
        <ecNumber evidence="3">3.8.1.8</ecNumber>
    </submittedName>
</protein>
<dbReference type="Pfam" id="PF01979">
    <property type="entry name" value="Amidohydro_1"/>
    <property type="match status" value="1"/>
</dbReference>
<dbReference type="AlphaFoldDB" id="A0A077MA25"/>
<dbReference type="NCBIfam" id="TIGR02022">
    <property type="entry name" value="hutF"/>
    <property type="match status" value="1"/>
</dbReference>
<dbReference type="InterPro" id="IPR006680">
    <property type="entry name" value="Amidohydro-rel"/>
</dbReference>
<dbReference type="Gene3D" id="3.20.20.140">
    <property type="entry name" value="Metal-dependent hydrolases"/>
    <property type="match status" value="1"/>
</dbReference>
<dbReference type="InterPro" id="IPR050287">
    <property type="entry name" value="MTA/SAH_deaminase"/>
</dbReference>
<reference evidence="3 4" key="1">
    <citation type="journal article" date="2013" name="ISME J.">
        <title>A metabolic model for members of the genus Tetrasphaera involved in enhanced biological phosphorus removal.</title>
        <authorList>
            <person name="Kristiansen R."/>
            <person name="Nguyen H.T.T."/>
            <person name="Saunders A.M."/>
            <person name="Nielsen J.L."/>
            <person name="Wimmer R."/>
            <person name="Le V.Q."/>
            <person name="McIlroy S.J."/>
            <person name="Petrovski S."/>
            <person name="Seviour R.J."/>
            <person name="Calteau A."/>
            <person name="Nielsen K.L."/>
            <person name="Nielsen P.H."/>
        </authorList>
    </citation>
    <scope>NUCLEOTIDE SEQUENCE [LARGE SCALE GENOMIC DNA]</scope>
    <source>
        <strain evidence="3 4">Ben 74</strain>
    </source>
</reference>
<dbReference type="RefSeq" id="WP_048548648.1">
    <property type="nucleotide sequence ID" value="NZ_HF571038.1"/>
</dbReference>
<gene>
    <name evidence="3" type="ORF">BN13_20017</name>
</gene>
<dbReference type="EC" id="3.8.1.8" evidence="3"/>
<dbReference type="InterPro" id="IPR010252">
    <property type="entry name" value="HutF"/>
</dbReference>
<evidence type="ECO:0000259" key="2">
    <source>
        <dbReference type="Pfam" id="PF01979"/>
    </source>
</evidence>
<keyword evidence="1 3" id="KW-0378">Hydrolase</keyword>
<evidence type="ECO:0000313" key="3">
    <source>
        <dbReference type="EMBL" id="CCI52695.1"/>
    </source>
</evidence>
<dbReference type="SUPFAM" id="SSF51338">
    <property type="entry name" value="Composite domain of metallo-dependent hydrolases"/>
    <property type="match status" value="1"/>
</dbReference>
<evidence type="ECO:0000313" key="4">
    <source>
        <dbReference type="Proteomes" id="UP000035720"/>
    </source>
</evidence>
<name>A0A077MA25_9MICO</name>
<accession>A0A077MA25</accession>
<dbReference type="NCBIfam" id="NF006681">
    <property type="entry name" value="PRK09229.1-2"/>
    <property type="match status" value="1"/>
</dbReference>
<dbReference type="GO" id="GO:0018788">
    <property type="term" value="F:atrazine chlorohydrolase activity"/>
    <property type="evidence" value="ECO:0007669"/>
    <property type="project" value="UniProtKB-EC"/>
</dbReference>
<evidence type="ECO:0000256" key="1">
    <source>
        <dbReference type="ARBA" id="ARBA00022801"/>
    </source>
</evidence>
<proteinExistence type="predicted"/>
<dbReference type="SUPFAM" id="SSF51556">
    <property type="entry name" value="Metallo-dependent hydrolases"/>
    <property type="match status" value="1"/>
</dbReference>
<organism evidence="3 4">
    <name type="scientific">Nostocoides jenkinsii Ben 74</name>
    <dbReference type="NCBI Taxonomy" id="1193518"/>
    <lineage>
        <taxon>Bacteria</taxon>
        <taxon>Bacillati</taxon>
        <taxon>Actinomycetota</taxon>
        <taxon>Actinomycetes</taxon>
        <taxon>Micrococcales</taxon>
        <taxon>Intrasporangiaceae</taxon>
        <taxon>Nostocoides</taxon>
    </lineage>
</organism>